<dbReference type="EC" id="2.7.7.-" evidence="2"/>
<proteinExistence type="predicted"/>
<organism evidence="2 3">
    <name type="scientific">Pseudomonas luteola</name>
    <dbReference type="NCBI Taxonomy" id="47886"/>
    <lineage>
        <taxon>Bacteria</taxon>
        <taxon>Pseudomonadati</taxon>
        <taxon>Pseudomonadota</taxon>
        <taxon>Gammaproteobacteria</taxon>
        <taxon>Pseudomonadales</taxon>
        <taxon>Pseudomonadaceae</taxon>
        <taxon>Pseudomonas</taxon>
    </lineage>
</organism>
<keyword evidence="2" id="KW-0808">Transferase</keyword>
<gene>
    <name evidence="2" type="primary">traC</name>
    <name evidence="2" type="ORF">NCTC11842_03934</name>
</gene>
<protein>
    <submittedName>
        <fullName evidence="2">TOPRIM domain-containing protein</fullName>
        <ecNumber evidence="2">2.7.7.-</ecNumber>
    </submittedName>
</protein>
<evidence type="ECO:0000313" key="2">
    <source>
        <dbReference type="EMBL" id="SPZ11685.1"/>
    </source>
</evidence>
<dbReference type="AlphaFoldDB" id="A0A2X2DHK8"/>
<dbReference type="InterPro" id="IPR034154">
    <property type="entry name" value="TOPRIM_DnaG/twinkle"/>
</dbReference>
<dbReference type="GO" id="GO:0016779">
    <property type="term" value="F:nucleotidyltransferase activity"/>
    <property type="evidence" value="ECO:0007669"/>
    <property type="project" value="UniProtKB-KW"/>
</dbReference>
<dbReference type="EMBL" id="UAUF01000014">
    <property type="protein sequence ID" value="SPZ11685.1"/>
    <property type="molecule type" value="Genomic_DNA"/>
</dbReference>
<dbReference type="Proteomes" id="UP000250443">
    <property type="component" value="Unassembled WGS sequence"/>
</dbReference>
<keyword evidence="2" id="KW-0548">Nucleotidyltransferase</keyword>
<sequence>MNVSKTCQLAGTATLCLEKVEIVFRDALQNVYGALDWLPIADGAIHRFRVPSDKPGALNGWYVLYLDGIASGAFGSWKVGEVHRWSIRKPADPLETQLIAQRIEQAKRQREAELQKRWLEAEDWANRWWHESRAADPEHPYLMRKQVKPHGLRQRGNELLVPLYHCLQLVNLQRIAPDGSKRFLAGGRVKGSYSPLGGMEAEQPLYICEGWATGATLREATGSAVACAMNAGNLLEVALQLKHRYPAARLVIAGDDDRQTPGNPGRTAANAAALAVAAEVVFPNWPEDAPLALSDFNDLSCWSARHE</sequence>
<dbReference type="CDD" id="cd01029">
    <property type="entry name" value="TOPRIM_primases"/>
    <property type="match status" value="1"/>
</dbReference>
<dbReference type="RefSeq" id="WP_010795691.1">
    <property type="nucleotide sequence ID" value="NZ_UAUF01000014.1"/>
</dbReference>
<dbReference type="InterPro" id="IPR006171">
    <property type="entry name" value="TOPRIM_dom"/>
</dbReference>
<evidence type="ECO:0000259" key="1">
    <source>
        <dbReference type="Pfam" id="PF13362"/>
    </source>
</evidence>
<dbReference type="Pfam" id="PF13362">
    <property type="entry name" value="Toprim_3"/>
    <property type="match status" value="1"/>
</dbReference>
<feature type="domain" description="Toprim" evidence="1">
    <location>
        <begin position="205"/>
        <end position="300"/>
    </location>
</feature>
<reference evidence="2 3" key="1">
    <citation type="submission" date="2018-06" db="EMBL/GenBank/DDBJ databases">
        <authorList>
            <consortium name="Pathogen Informatics"/>
            <person name="Doyle S."/>
        </authorList>
    </citation>
    <scope>NUCLEOTIDE SEQUENCE [LARGE SCALE GENOMIC DNA]</scope>
    <source>
        <strain evidence="2 3">NCTC11842</strain>
    </source>
</reference>
<name>A0A2X2DHK8_PSELU</name>
<accession>A0A2X2DHK8</accession>
<evidence type="ECO:0000313" key="3">
    <source>
        <dbReference type="Proteomes" id="UP000250443"/>
    </source>
</evidence>